<dbReference type="Proteomes" id="UP001418444">
    <property type="component" value="Unassembled WGS sequence"/>
</dbReference>
<dbReference type="Pfam" id="PF01032">
    <property type="entry name" value="FecCD"/>
    <property type="match status" value="1"/>
</dbReference>
<dbReference type="InterPro" id="IPR037294">
    <property type="entry name" value="ABC_BtuC-like"/>
</dbReference>
<keyword evidence="5 9" id="KW-0812">Transmembrane</keyword>
<dbReference type="SUPFAM" id="SSF81345">
    <property type="entry name" value="ABC transporter involved in vitamin B12 uptake, BtuC"/>
    <property type="match status" value="1"/>
</dbReference>
<evidence type="ECO:0000256" key="8">
    <source>
        <dbReference type="SAM" id="MobiDB-lite"/>
    </source>
</evidence>
<dbReference type="EMBL" id="BAAAZW010000001">
    <property type="protein sequence ID" value="GAA3948235.1"/>
    <property type="molecule type" value="Genomic_DNA"/>
</dbReference>
<feature type="transmembrane region" description="Helical" evidence="9">
    <location>
        <begin position="234"/>
        <end position="260"/>
    </location>
</feature>
<feature type="transmembrane region" description="Helical" evidence="9">
    <location>
        <begin position="193"/>
        <end position="214"/>
    </location>
</feature>
<dbReference type="InterPro" id="IPR000522">
    <property type="entry name" value="ABC_transptr_permease_BtuC"/>
</dbReference>
<dbReference type="CDD" id="cd06550">
    <property type="entry name" value="TM_ABC_iron-siderophores_like"/>
    <property type="match status" value="1"/>
</dbReference>
<comment type="similarity">
    <text evidence="2">Belongs to the binding-protein-dependent transport system permease family. FecCD subfamily.</text>
</comment>
<organism evidence="10 11">
    <name type="scientific">Gordonia caeni</name>
    <dbReference type="NCBI Taxonomy" id="1007097"/>
    <lineage>
        <taxon>Bacteria</taxon>
        <taxon>Bacillati</taxon>
        <taxon>Actinomycetota</taxon>
        <taxon>Actinomycetes</taxon>
        <taxon>Mycobacteriales</taxon>
        <taxon>Gordoniaceae</taxon>
        <taxon>Gordonia</taxon>
    </lineage>
</organism>
<keyword evidence="11" id="KW-1185">Reference proteome</keyword>
<name>A0ABP7NIZ2_9ACTN</name>
<evidence type="ECO:0000256" key="5">
    <source>
        <dbReference type="ARBA" id="ARBA00022692"/>
    </source>
</evidence>
<feature type="transmembrane region" description="Helical" evidence="9">
    <location>
        <begin position="162"/>
        <end position="181"/>
    </location>
</feature>
<feature type="transmembrane region" description="Helical" evidence="9">
    <location>
        <begin position="281"/>
        <end position="302"/>
    </location>
</feature>
<protein>
    <submittedName>
        <fullName evidence="10">Fe(3+)-siderophore ABC transporter permease</fullName>
    </submittedName>
</protein>
<feature type="transmembrane region" description="Helical" evidence="9">
    <location>
        <begin position="136"/>
        <end position="156"/>
    </location>
</feature>
<evidence type="ECO:0000256" key="2">
    <source>
        <dbReference type="ARBA" id="ARBA00007935"/>
    </source>
</evidence>
<comment type="subcellular location">
    <subcellularLocation>
        <location evidence="1">Cell membrane</location>
        <topology evidence="1">Multi-pass membrane protein</topology>
    </subcellularLocation>
</comment>
<evidence type="ECO:0000256" key="9">
    <source>
        <dbReference type="SAM" id="Phobius"/>
    </source>
</evidence>
<accession>A0ABP7NIZ2</accession>
<comment type="caution">
    <text evidence="10">The sequence shown here is derived from an EMBL/GenBank/DDBJ whole genome shotgun (WGS) entry which is preliminary data.</text>
</comment>
<feature type="transmembrane region" description="Helical" evidence="9">
    <location>
        <begin position="104"/>
        <end position="124"/>
    </location>
</feature>
<dbReference type="PANTHER" id="PTHR30472:SF1">
    <property type="entry name" value="FE(3+) DICITRATE TRANSPORT SYSTEM PERMEASE PROTEIN FECC-RELATED"/>
    <property type="match status" value="1"/>
</dbReference>
<feature type="region of interest" description="Disordered" evidence="8">
    <location>
        <begin position="28"/>
        <end position="49"/>
    </location>
</feature>
<evidence type="ECO:0000256" key="7">
    <source>
        <dbReference type="ARBA" id="ARBA00023136"/>
    </source>
</evidence>
<gene>
    <name evidence="10" type="primary">fepD_1</name>
    <name evidence="10" type="ORF">GCM10022231_01750</name>
</gene>
<keyword evidence="6 9" id="KW-1133">Transmembrane helix</keyword>
<keyword evidence="3" id="KW-0813">Transport</keyword>
<keyword evidence="7 9" id="KW-0472">Membrane</keyword>
<feature type="transmembrane region" description="Helical" evidence="9">
    <location>
        <begin position="349"/>
        <end position="368"/>
    </location>
</feature>
<dbReference type="Gene3D" id="1.10.3470.10">
    <property type="entry name" value="ABC transporter involved in vitamin B12 uptake, BtuC"/>
    <property type="match status" value="1"/>
</dbReference>
<evidence type="ECO:0000256" key="6">
    <source>
        <dbReference type="ARBA" id="ARBA00022989"/>
    </source>
</evidence>
<proteinExistence type="inferred from homology"/>
<evidence type="ECO:0000313" key="11">
    <source>
        <dbReference type="Proteomes" id="UP001418444"/>
    </source>
</evidence>
<reference evidence="11" key="1">
    <citation type="journal article" date="2019" name="Int. J. Syst. Evol. Microbiol.">
        <title>The Global Catalogue of Microorganisms (GCM) 10K type strain sequencing project: providing services to taxonomists for standard genome sequencing and annotation.</title>
        <authorList>
            <consortium name="The Broad Institute Genomics Platform"/>
            <consortium name="The Broad Institute Genome Sequencing Center for Infectious Disease"/>
            <person name="Wu L."/>
            <person name="Ma J."/>
        </authorList>
    </citation>
    <scope>NUCLEOTIDE SEQUENCE [LARGE SCALE GENOMIC DNA]</scope>
    <source>
        <strain evidence="11">JCM 16923</strain>
    </source>
</reference>
<dbReference type="PANTHER" id="PTHR30472">
    <property type="entry name" value="FERRIC ENTEROBACTIN TRANSPORT SYSTEM PERMEASE PROTEIN"/>
    <property type="match status" value="1"/>
</dbReference>
<sequence length="376" mass="38304">MVSSNRQGYAYLSDNRTTVLDRKGRLVKQASAAAPPPAPPGANPGTRGAFTRSTTVVGLTGLLVVLLLGGLFVGSGDFSGAQAWDALWGVGDPTTLTIIRDDRIPRTLLCAVVGAALGVAGAVMQGLTRNPLADPGILGVNAGAYFAMVLGSVVFGATTADYTWWAMLGALGASVLVYFVGSRGAGGATPAKLVLTGVAVAAMLSGLAFALTMIHPKTFDAIRGLLIGTLDGRGWSQLSAAWIPVLIGLAASVALVGYLNALALGDDRASALGVPVTTVRAVGFIAVTLLCGAATAAVGPITFVGLMVPHAVRMVVGPDNRWVIPLSMIVGPIVMVASDLIARVITSSELPVGMVTAFLGAPLLIWLARRESGPQL</sequence>
<evidence type="ECO:0000313" key="10">
    <source>
        <dbReference type="EMBL" id="GAA3948235.1"/>
    </source>
</evidence>
<evidence type="ECO:0000256" key="1">
    <source>
        <dbReference type="ARBA" id="ARBA00004651"/>
    </source>
</evidence>
<keyword evidence="4" id="KW-1003">Cell membrane</keyword>
<feature type="transmembrane region" description="Helical" evidence="9">
    <location>
        <begin position="56"/>
        <end position="74"/>
    </location>
</feature>
<evidence type="ECO:0000256" key="3">
    <source>
        <dbReference type="ARBA" id="ARBA00022448"/>
    </source>
</evidence>
<feature type="transmembrane region" description="Helical" evidence="9">
    <location>
        <begin position="322"/>
        <end position="342"/>
    </location>
</feature>
<evidence type="ECO:0000256" key="4">
    <source>
        <dbReference type="ARBA" id="ARBA00022475"/>
    </source>
</evidence>